<dbReference type="InterPro" id="IPR008271">
    <property type="entry name" value="Ser/Thr_kinase_AS"/>
</dbReference>
<dbReference type="Proteomes" id="UP000663908">
    <property type="component" value="Chromosome"/>
</dbReference>
<sequence length="577" mass="60958">MNDGESGRRVIDGRFELQARLGGGGMGLVWRARDLVLDRAVALKEVRPSDPGLAEYDPDAAAMLRARVLREARALARVDHPNVVTIHHVVDGGEYTYPWLVMELVTGGSLQDRLDKGPLAPAEAARIGREVLAALRAAHEVGVQHRDVKPANVLMRPDGRPVLTDFGIAAIRESTVLTATGSIIGTPDYMAPERISGGEGGPGSDLWSLAMMLYVAVEGHHPLRRGTTLATLAALLSEELPPPHRAGVLAGFLNAVLVKDPVGRADAETAERMLAEAAGSPDSAPGVPGGGGQATSYRLAPPPDPAPTPSGFGPPTDFGPPTGFRPAGPYDAVRRPVAPPTPYPTGPTRSMTPRPGSRARSRITIASSVVGTVLAGVLVWTLLPDGGDNGDGKAADQPGSSSTRKKDPTPEASGPSRSAPASQAETKTDLLTPDGIRTAVKEIKAATGRDRACDFTVYPGYVSADIMVKGSDTKYDSYTYRPVEGVKKGIISGAIIGGERPFDLDDFDWDVLPSLLKRAEKDLNVEQPTLRYLLVRPADDTFGTPRGLAVYFADEHVSGHLNADLKGKVTQVLPAQD</sequence>
<keyword evidence="6 7" id="KW-0067">ATP-binding</keyword>
<gene>
    <name evidence="10" type="primary">prkC1</name>
    <name evidence="10" type="ORF">S1361_01005</name>
</gene>
<evidence type="ECO:0000313" key="11">
    <source>
        <dbReference type="Proteomes" id="UP000663908"/>
    </source>
</evidence>
<dbReference type="InterPro" id="IPR000719">
    <property type="entry name" value="Prot_kinase_dom"/>
</dbReference>
<keyword evidence="11" id="KW-1185">Reference proteome</keyword>
<evidence type="ECO:0000256" key="6">
    <source>
        <dbReference type="ARBA" id="ARBA00022840"/>
    </source>
</evidence>
<evidence type="ECO:0000256" key="8">
    <source>
        <dbReference type="SAM" id="MobiDB-lite"/>
    </source>
</evidence>
<feature type="compositionally biased region" description="Low complexity" evidence="8">
    <location>
        <begin position="309"/>
        <end position="326"/>
    </location>
</feature>
<evidence type="ECO:0000259" key="9">
    <source>
        <dbReference type="PROSITE" id="PS50011"/>
    </source>
</evidence>
<dbReference type="CDD" id="cd14014">
    <property type="entry name" value="STKc_PknB_like"/>
    <property type="match status" value="1"/>
</dbReference>
<feature type="region of interest" description="Disordered" evidence="8">
    <location>
        <begin position="276"/>
        <end position="359"/>
    </location>
</feature>
<organism evidence="10 11">
    <name type="scientific">Streptomyces cyanogenus</name>
    <dbReference type="NCBI Taxonomy" id="80860"/>
    <lineage>
        <taxon>Bacteria</taxon>
        <taxon>Bacillati</taxon>
        <taxon>Actinomycetota</taxon>
        <taxon>Actinomycetes</taxon>
        <taxon>Kitasatosporales</taxon>
        <taxon>Streptomycetaceae</taxon>
        <taxon>Streptomyces</taxon>
    </lineage>
</organism>
<dbReference type="Pfam" id="PF00069">
    <property type="entry name" value="Pkinase"/>
    <property type="match status" value="1"/>
</dbReference>
<keyword evidence="2" id="KW-0723">Serine/threonine-protein kinase</keyword>
<feature type="domain" description="Protein kinase" evidence="9">
    <location>
        <begin position="15"/>
        <end position="274"/>
    </location>
</feature>
<feature type="region of interest" description="Disordered" evidence="8">
    <location>
        <begin position="385"/>
        <end position="433"/>
    </location>
</feature>
<keyword evidence="4 7" id="KW-0547">Nucleotide-binding</keyword>
<evidence type="ECO:0000256" key="4">
    <source>
        <dbReference type="ARBA" id="ARBA00022741"/>
    </source>
</evidence>
<dbReference type="PROSITE" id="PS00107">
    <property type="entry name" value="PROTEIN_KINASE_ATP"/>
    <property type="match status" value="1"/>
</dbReference>
<dbReference type="SMART" id="SM00220">
    <property type="entry name" value="S_TKc"/>
    <property type="match status" value="1"/>
</dbReference>
<feature type="compositionally biased region" description="Polar residues" evidence="8">
    <location>
        <begin position="415"/>
        <end position="425"/>
    </location>
</feature>
<dbReference type="EMBL" id="CP071839">
    <property type="protein sequence ID" value="QTD95898.1"/>
    <property type="molecule type" value="Genomic_DNA"/>
</dbReference>
<evidence type="ECO:0000256" key="2">
    <source>
        <dbReference type="ARBA" id="ARBA00022527"/>
    </source>
</evidence>
<keyword evidence="3 10" id="KW-0808">Transferase</keyword>
<accession>A0ABX7TJW5</accession>
<name>A0ABX7TJW5_STRCY</name>
<protein>
    <recommendedName>
        <fullName evidence="1">non-specific serine/threonine protein kinase</fullName>
        <ecNumber evidence="1">2.7.11.1</ecNumber>
    </recommendedName>
</protein>
<proteinExistence type="predicted"/>
<evidence type="ECO:0000256" key="3">
    <source>
        <dbReference type="ARBA" id="ARBA00022679"/>
    </source>
</evidence>
<evidence type="ECO:0000256" key="5">
    <source>
        <dbReference type="ARBA" id="ARBA00022777"/>
    </source>
</evidence>
<dbReference type="PANTHER" id="PTHR43289:SF6">
    <property type="entry name" value="SERINE_THREONINE-PROTEIN KINASE NEKL-3"/>
    <property type="match status" value="1"/>
</dbReference>
<evidence type="ECO:0000256" key="1">
    <source>
        <dbReference type="ARBA" id="ARBA00012513"/>
    </source>
</evidence>
<dbReference type="PROSITE" id="PS00108">
    <property type="entry name" value="PROTEIN_KINASE_ST"/>
    <property type="match status" value="1"/>
</dbReference>
<dbReference type="GO" id="GO:0004674">
    <property type="term" value="F:protein serine/threonine kinase activity"/>
    <property type="evidence" value="ECO:0007669"/>
    <property type="project" value="UniProtKB-EC"/>
</dbReference>
<dbReference type="InterPro" id="IPR017441">
    <property type="entry name" value="Protein_kinase_ATP_BS"/>
</dbReference>
<dbReference type="PANTHER" id="PTHR43289">
    <property type="entry name" value="MITOGEN-ACTIVATED PROTEIN KINASE KINASE KINASE 20-RELATED"/>
    <property type="match status" value="1"/>
</dbReference>
<reference evidence="10 11" key="1">
    <citation type="submission" date="2021-03" db="EMBL/GenBank/DDBJ databases">
        <title>Complete genome sequence of Streptomyces cyanogenus S136, producer of anticancer angucycline landomycin A.</title>
        <authorList>
            <person name="Hrab P."/>
            <person name="Ruckert C."/>
            <person name="Busche T."/>
            <person name="Ostash I."/>
            <person name="Kalinowski J."/>
            <person name="Fedorenko V."/>
            <person name="Yushchuk O."/>
            <person name="Ostash B."/>
        </authorList>
    </citation>
    <scope>NUCLEOTIDE SEQUENCE [LARGE SCALE GENOMIC DNA]</scope>
    <source>
        <strain evidence="10 11">S136</strain>
    </source>
</reference>
<dbReference type="Gene3D" id="3.30.200.20">
    <property type="entry name" value="Phosphorylase Kinase, domain 1"/>
    <property type="match status" value="1"/>
</dbReference>
<evidence type="ECO:0000313" key="10">
    <source>
        <dbReference type="EMBL" id="QTD95898.1"/>
    </source>
</evidence>
<keyword evidence="5 10" id="KW-0418">Kinase</keyword>
<dbReference type="SUPFAM" id="SSF56112">
    <property type="entry name" value="Protein kinase-like (PK-like)"/>
    <property type="match status" value="1"/>
</dbReference>
<dbReference type="EC" id="2.7.11.1" evidence="1"/>
<dbReference type="Gene3D" id="1.10.510.10">
    <property type="entry name" value="Transferase(Phosphotransferase) domain 1"/>
    <property type="match status" value="1"/>
</dbReference>
<evidence type="ECO:0000256" key="7">
    <source>
        <dbReference type="PROSITE-ProRule" id="PRU10141"/>
    </source>
</evidence>
<dbReference type="PROSITE" id="PS50011">
    <property type="entry name" value="PROTEIN_KINASE_DOM"/>
    <property type="match status" value="1"/>
</dbReference>
<dbReference type="InterPro" id="IPR011009">
    <property type="entry name" value="Kinase-like_dom_sf"/>
</dbReference>
<feature type="binding site" evidence="7">
    <location>
        <position position="44"/>
    </location>
    <ligand>
        <name>ATP</name>
        <dbReference type="ChEBI" id="CHEBI:30616"/>
    </ligand>
</feature>
<dbReference type="RefSeq" id="WP_208029964.1">
    <property type="nucleotide sequence ID" value="NZ_CP071839.1"/>
</dbReference>